<evidence type="ECO:0000256" key="2">
    <source>
        <dbReference type="RuleBase" id="RU003616"/>
    </source>
</evidence>
<feature type="region of interest" description="Disordered" evidence="3">
    <location>
        <begin position="1"/>
        <end position="25"/>
    </location>
</feature>
<dbReference type="InterPro" id="IPR002068">
    <property type="entry name" value="A-crystallin/Hsp20_dom"/>
</dbReference>
<evidence type="ECO:0000256" key="1">
    <source>
        <dbReference type="PROSITE-ProRule" id="PRU00285"/>
    </source>
</evidence>
<evidence type="ECO:0000259" key="4">
    <source>
        <dbReference type="PROSITE" id="PS01031"/>
    </source>
</evidence>
<dbReference type="GO" id="GO:0042026">
    <property type="term" value="P:protein refolding"/>
    <property type="evidence" value="ECO:0007669"/>
    <property type="project" value="TreeGrafter"/>
</dbReference>
<dbReference type="PANTHER" id="PTHR45640:SF26">
    <property type="entry name" value="RE23625P"/>
    <property type="match status" value="1"/>
</dbReference>
<protein>
    <recommendedName>
        <fullName evidence="4">SHSP domain-containing protein</fullName>
    </recommendedName>
</protein>
<dbReference type="EnsemblMetazoa" id="CLYHEMT002928.1">
    <property type="protein sequence ID" value="CLYHEMP002928.1"/>
    <property type="gene ID" value="CLYHEMG002928"/>
</dbReference>
<dbReference type="GO" id="GO:0051082">
    <property type="term" value="F:unfolded protein binding"/>
    <property type="evidence" value="ECO:0007669"/>
    <property type="project" value="TreeGrafter"/>
</dbReference>
<dbReference type="PRINTS" id="PR00299">
    <property type="entry name" value="ACRYSTALLIN"/>
</dbReference>
<name>A0A7M5V3S4_9CNID</name>
<feature type="domain" description="SHSP" evidence="4">
    <location>
        <begin position="131"/>
        <end position="243"/>
    </location>
</feature>
<dbReference type="InterPro" id="IPR001436">
    <property type="entry name" value="Alpha-crystallin/sHSP_animal"/>
</dbReference>
<dbReference type="CDD" id="cd06526">
    <property type="entry name" value="metazoan_ACD"/>
    <property type="match status" value="2"/>
</dbReference>
<dbReference type="Proteomes" id="UP000594262">
    <property type="component" value="Unplaced"/>
</dbReference>
<dbReference type="InterPro" id="IPR008978">
    <property type="entry name" value="HSP20-like_chaperone"/>
</dbReference>
<dbReference type="Gene3D" id="2.60.40.790">
    <property type="match status" value="2"/>
</dbReference>
<dbReference type="PANTHER" id="PTHR45640">
    <property type="entry name" value="HEAT SHOCK PROTEIN HSP-12.2-RELATED"/>
    <property type="match status" value="1"/>
</dbReference>
<dbReference type="Pfam" id="PF00011">
    <property type="entry name" value="HSP20"/>
    <property type="match status" value="1"/>
</dbReference>
<evidence type="ECO:0000313" key="5">
    <source>
        <dbReference type="EnsemblMetazoa" id="CLYHEMP002928.1"/>
    </source>
</evidence>
<evidence type="ECO:0000256" key="3">
    <source>
        <dbReference type="SAM" id="MobiDB-lite"/>
    </source>
</evidence>
<evidence type="ECO:0000313" key="6">
    <source>
        <dbReference type="Proteomes" id="UP000594262"/>
    </source>
</evidence>
<dbReference type="SUPFAM" id="SSF49764">
    <property type="entry name" value="HSP20-like chaperones"/>
    <property type="match status" value="2"/>
</dbReference>
<dbReference type="GO" id="GO:0009408">
    <property type="term" value="P:response to heat"/>
    <property type="evidence" value="ECO:0007669"/>
    <property type="project" value="TreeGrafter"/>
</dbReference>
<proteinExistence type="inferred from homology"/>
<dbReference type="OrthoDB" id="5967954at2759"/>
<reference evidence="5" key="1">
    <citation type="submission" date="2021-01" db="UniProtKB">
        <authorList>
            <consortium name="EnsemblMetazoa"/>
        </authorList>
    </citation>
    <scope>IDENTIFICATION</scope>
</reference>
<dbReference type="AlphaFoldDB" id="A0A7M5V3S4"/>
<dbReference type="GO" id="GO:0005737">
    <property type="term" value="C:cytoplasm"/>
    <property type="evidence" value="ECO:0007669"/>
    <property type="project" value="TreeGrafter"/>
</dbReference>
<accession>A0A7M5V3S4</accession>
<keyword evidence="6" id="KW-1185">Reference proteome</keyword>
<dbReference type="GO" id="GO:0005634">
    <property type="term" value="C:nucleus"/>
    <property type="evidence" value="ECO:0007669"/>
    <property type="project" value="TreeGrafter"/>
</dbReference>
<dbReference type="PROSITE" id="PS01031">
    <property type="entry name" value="SHSP"/>
    <property type="match status" value="1"/>
</dbReference>
<organism evidence="5 6">
    <name type="scientific">Clytia hemisphaerica</name>
    <dbReference type="NCBI Taxonomy" id="252671"/>
    <lineage>
        <taxon>Eukaryota</taxon>
        <taxon>Metazoa</taxon>
        <taxon>Cnidaria</taxon>
        <taxon>Hydrozoa</taxon>
        <taxon>Hydroidolina</taxon>
        <taxon>Leptothecata</taxon>
        <taxon>Obeliida</taxon>
        <taxon>Clytiidae</taxon>
        <taxon>Clytia</taxon>
    </lineage>
</organism>
<sequence>MPSIYDRQAPINIPPKPMRRESSRERDRLYRELVGHEPYRPLMKSHIAVENNDGRKFQIKLDVTHYRPDEITMKVDGKSLIISGKHHNQTENGFESSEFQRKYDIPDDINSHTLTSNITPAGILCIEGVRVGKKPTASTSSIEVKDDSFHISLEVGGYSPDEISVRVNHRELVIHGERKDEENHDEIGGKSIHHQQFTRRFVLPDDVDPDSLSSRYSKDMITVVAPRKTNKDTNMRKIEIVDESKEEK</sequence>
<comment type="similarity">
    <text evidence="1 2">Belongs to the small heat shock protein (HSP20) family.</text>
</comment>